<proteinExistence type="predicted"/>
<gene>
    <name evidence="1" type="ORF">PILCRDRAFT_547493</name>
</gene>
<reference evidence="2" key="2">
    <citation type="submission" date="2015-01" db="EMBL/GenBank/DDBJ databases">
        <title>Evolutionary Origins and Diversification of the Mycorrhizal Mutualists.</title>
        <authorList>
            <consortium name="DOE Joint Genome Institute"/>
            <consortium name="Mycorrhizal Genomics Consortium"/>
            <person name="Kohler A."/>
            <person name="Kuo A."/>
            <person name="Nagy L.G."/>
            <person name="Floudas D."/>
            <person name="Copeland A."/>
            <person name="Barry K.W."/>
            <person name="Cichocki N."/>
            <person name="Veneault-Fourrey C."/>
            <person name="LaButti K."/>
            <person name="Lindquist E.A."/>
            <person name="Lipzen A."/>
            <person name="Lundell T."/>
            <person name="Morin E."/>
            <person name="Murat C."/>
            <person name="Riley R."/>
            <person name="Ohm R."/>
            <person name="Sun H."/>
            <person name="Tunlid A."/>
            <person name="Henrissat B."/>
            <person name="Grigoriev I.V."/>
            <person name="Hibbett D.S."/>
            <person name="Martin F."/>
        </authorList>
    </citation>
    <scope>NUCLEOTIDE SEQUENCE [LARGE SCALE GENOMIC DNA]</scope>
    <source>
        <strain evidence="2">F 1598</strain>
    </source>
</reference>
<accession>A0A0C3FK28</accession>
<organism evidence="1 2">
    <name type="scientific">Piloderma croceum (strain F 1598)</name>
    <dbReference type="NCBI Taxonomy" id="765440"/>
    <lineage>
        <taxon>Eukaryota</taxon>
        <taxon>Fungi</taxon>
        <taxon>Dikarya</taxon>
        <taxon>Basidiomycota</taxon>
        <taxon>Agaricomycotina</taxon>
        <taxon>Agaricomycetes</taxon>
        <taxon>Agaricomycetidae</taxon>
        <taxon>Atheliales</taxon>
        <taxon>Atheliaceae</taxon>
        <taxon>Piloderma</taxon>
    </lineage>
</organism>
<evidence type="ECO:0000313" key="2">
    <source>
        <dbReference type="Proteomes" id="UP000054166"/>
    </source>
</evidence>
<dbReference type="EMBL" id="KN833007">
    <property type="protein sequence ID" value="KIM79861.1"/>
    <property type="molecule type" value="Genomic_DNA"/>
</dbReference>
<dbReference type="Proteomes" id="UP000054166">
    <property type="component" value="Unassembled WGS sequence"/>
</dbReference>
<keyword evidence="2" id="KW-1185">Reference proteome</keyword>
<evidence type="ECO:0000313" key="1">
    <source>
        <dbReference type="EMBL" id="KIM79861.1"/>
    </source>
</evidence>
<protein>
    <submittedName>
        <fullName evidence="1">Uncharacterized protein</fullName>
    </submittedName>
</protein>
<sequence>MIHNLLHSRLTNIQTSGHFSTLLFPPCACIVFCSTQPRRFSNSHGTRWGLHTRSMAKSLVIILMRSPGLSKSHPITFCVHLTDTSTSCTHGLPIQVKEFLAEGHEGSVLKYGEDAGSLISVMILELT</sequence>
<dbReference type="HOGENOM" id="CLU_1971359_0_0_1"/>
<dbReference type="InParanoid" id="A0A0C3FK28"/>
<dbReference type="AlphaFoldDB" id="A0A0C3FK28"/>
<reference evidence="1 2" key="1">
    <citation type="submission" date="2014-04" db="EMBL/GenBank/DDBJ databases">
        <authorList>
            <consortium name="DOE Joint Genome Institute"/>
            <person name="Kuo A."/>
            <person name="Tarkka M."/>
            <person name="Buscot F."/>
            <person name="Kohler A."/>
            <person name="Nagy L.G."/>
            <person name="Floudas D."/>
            <person name="Copeland A."/>
            <person name="Barry K.W."/>
            <person name="Cichocki N."/>
            <person name="Veneault-Fourrey C."/>
            <person name="LaButti K."/>
            <person name="Lindquist E.A."/>
            <person name="Lipzen A."/>
            <person name="Lundell T."/>
            <person name="Morin E."/>
            <person name="Murat C."/>
            <person name="Sun H."/>
            <person name="Tunlid A."/>
            <person name="Henrissat B."/>
            <person name="Grigoriev I.V."/>
            <person name="Hibbett D.S."/>
            <person name="Martin F."/>
            <person name="Nordberg H.P."/>
            <person name="Cantor M.N."/>
            <person name="Hua S.X."/>
        </authorList>
    </citation>
    <scope>NUCLEOTIDE SEQUENCE [LARGE SCALE GENOMIC DNA]</scope>
    <source>
        <strain evidence="1 2">F 1598</strain>
    </source>
</reference>
<name>A0A0C3FK28_PILCF</name>